<feature type="transmembrane region" description="Helical" evidence="13">
    <location>
        <begin position="794"/>
        <end position="819"/>
    </location>
</feature>
<keyword evidence="10" id="KW-0325">Glycoprotein</keyword>
<dbReference type="GO" id="GO:0032933">
    <property type="term" value="P:SREBP signaling pathway"/>
    <property type="evidence" value="ECO:0007669"/>
    <property type="project" value="InterPro"/>
</dbReference>
<feature type="transmembrane region" description="Helical" evidence="13">
    <location>
        <begin position="689"/>
        <end position="713"/>
    </location>
</feature>
<dbReference type="InterPro" id="IPR000731">
    <property type="entry name" value="SSD"/>
</dbReference>
<keyword evidence="4 13" id="KW-0812">Transmembrane</keyword>
<dbReference type="PROSITE" id="PS50156">
    <property type="entry name" value="SSD"/>
    <property type="match status" value="1"/>
</dbReference>
<evidence type="ECO:0000256" key="8">
    <source>
        <dbReference type="ARBA" id="ARBA00023034"/>
    </source>
</evidence>
<dbReference type="GO" id="GO:0005789">
    <property type="term" value="C:endoplasmic reticulum membrane"/>
    <property type="evidence" value="ECO:0007669"/>
    <property type="project" value="UniProtKB-SubCell"/>
</dbReference>
<feature type="transmembrane region" description="Helical" evidence="13">
    <location>
        <begin position="864"/>
        <end position="882"/>
    </location>
</feature>
<dbReference type="InterPro" id="IPR030225">
    <property type="entry name" value="SCAP"/>
</dbReference>
<feature type="domain" description="SSD" evidence="14">
    <location>
        <begin position="661"/>
        <end position="819"/>
    </location>
</feature>
<evidence type="ECO:0000256" key="1">
    <source>
        <dbReference type="ARBA" id="ARBA00004586"/>
    </source>
</evidence>
<dbReference type="EMBL" id="KE747817">
    <property type="protein sequence ID" value="RMZ68975.1"/>
    <property type="molecule type" value="Genomic_DNA"/>
</dbReference>
<feature type="region of interest" description="Disordered" evidence="12">
    <location>
        <begin position="364"/>
        <end position="408"/>
    </location>
</feature>
<dbReference type="Pfam" id="PF01633">
    <property type="entry name" value="Choline_kinase"/>
    <property type="match status" value="1"/>
</dbReference>
<evidence type="ECO:0000256" key="13">
    <source>
        <dbReference type="SAM" id="Phobius"/>
    </source>
</evidence>
<dbReference type="Proteomes" id="UP000265663">
    <property type="component" value="Unassembled WGS sequence"/>
</dbReference>
<keyword evidence="6" id="KW-0256">Endoplasmic reticulum</keyword>
<dbReference type="GO" id="GO:0000139">
    <property type="term" value="C:Golgi membrane"/>
    <property type="evidence" value="ECO:0007669"/>
    <property type="project" value="UniProtKB-SubCell"/>
</dbReference>
<feature type="region of interest" description="Disordered" evidence="12">
    <location>
        <begin position="1"/>
        <end position="45"/>
    </location>
</feature>
<dbReference type="SUPFAM" id="SSF50978">
    <property type="entry name" value="WD40 repeat-like"/>
    <property type="match status" value="1"/>
</dbReference>
<protein>
    <submittedName>
        <fullName evidence="15">Srebp cleavage activating</fullName>
    </submittedName>
</protein>
<dbReference type="GO" id="GO:0045540">
    <property type="term" value="P:regulation of cholesterol biosynthetic process"/>
    <property type="evidence" value="ECO:0007669"/>
    <property type="project" value="TreeGrafter"/>
</dbReference>
<feature type="transmembrane region" description="Helical" evidence="13">
    <location>
        <begin position="725"/>
        <end position="745"/>
    </location>
</feature>
<dbReference type="InterPro" id="IPR053958">
    <property type="entry name" value="HMGCR/SNAP/NPC1-like_SSD"/>
</dbReference>
<comment type="subcellular location">
    <subcellularLocation>
        <location evidence="1">Endoplasmic reticulum membrane</location>
    </subcellularLocation>
    <subcellularLocation>
        <location evidence="2">Golgi apparatus membrane</location>
        <topology evidence="2">Multi-pass membrane protein</topology>
    </subcellularLocation>
</comment>
<dbReference type="SUPFAM" id="SSF56112">
    <property type="entry name" value="Protein kinase-like (PK-like)"/>
    <property type="match status" value="1"/>
</dbReference>
<dbReference type="Pfam" id="PF12349">
    <property type="entry name" value="Sterol-sensing"/>
    <property type="match status" value="1"/>
</dbReference>
<evidence type="ECO:0000256" key="4">
    <source>
        <dbReference type="ARBA" id="ARBA00022692"/>
    </source>
</evidence>
<dbReference type="Gene3D" id="1.25.40.10">
    <property type="entry name" value="Tetratricopeptide repeat domain"/>
    <property type="match status" value="2"/>
</dbReference>
<evidence type="ECO:0000256" key="5">
    <source>
        <dbReference type="ARBA" id="ARBA00022737"/>
    </source>
</evidence>
<feature type="compositionally biased region" description="Polar residues" evidence="12">
    <location>
        <begin position="1"/>
        <end position="11"/>
    </location>
</feature>
<dbReference type="InterPro" id="IPR011009">
    <property type="entry name" value="Kinase-like_dom_sf"/>
</dbReference>
<evidence type="ECO:0000256" key="11">
    <source>
        <dbReference type="PROSITE-ProRule" id="PRU00339"/>
    </source>
</evidence>
<keyword evidence="16" id="KW-1185">Reference proteome</keyword>
<dbReference type="PANTHER" id="PTHR46378">
    <property type="entry name" value="STEROL REGULATORY ELEMENT-BINDING PROTEIN CLEAVAGE-ACTIVATING PROTEIN"/>
    <property type="match status" value="1"/>
</dbReference>
<name>A0A3M7M378_9PLEO</name>
<feature type="transmembrane region" description="Helical" evidence="13">
    <location>
        <begin position="765"/>
        <end position="782"/>
    </location>
</feature>
<dbReference type="InterPro" id="IPR036322">
    <property type="entry name" value="WD40_repeat_dom_sf"/>
</dbReference>
<reference evidence="15 16" key="1">
    <citation type="journal article" date="2014" name="PLoS ONE">
        <title>De novo Genome Assembly of the Fungal Plant Pathogen Pyrenophora semeniperda.</title>
        <authorList>
            <person name="Soliai M.M."/>
            <person name="Meyer S.E."/>
            <person name="Udall J.A."/>
            <person name="Elzinga D.E."/>
            <person name="Hermansen R.A."/>
            <person name="Bodily P.M."/>
            <person name="Hart A.A."/>
            <person name="Coleman C.E."/>
        </authorList>
    </citation>
    <scope>NUCLEOTIDE SEQUENCE [LARGE SCALE GENOMIC DNA]</scope>
    <source>
        <strain evidence="15 16">CCB06</strain>
        <tissue evidence="15">Mycelium</tissue>
    </source>
</reference>
<evidence type="ECO:0000256" key="6">
    <source>
        <dbReference type="ARBA" id="ARBA00022824"/>
    </source>
</evidence>
<keyword evidence="11" id="KW-0802">TPR repeat</keyword>
<organism evidence="15 16">
    <name type="scientific">Pyrenophora seminiperda CCB06</name>
    <dbReference type="NCBI Taxonomy" id="1302712"/>
    <lineage>
        <taxon>Eukaryota</taxon>
        <taxon>Fungi</taxon>
        <taxon>Dikarya</taxon>
        <taxon>Ascomycota</taxon>
        <taxon>Pezizomycotina</taxon>
        <taxon>Dothideomycetes</taxon>
        <taxon>Pleosporomycetidae</taxon>
        <taxon>Pleosporales</taxon>
        <taxon>Pleosporineae</taxon>
        <taxon>Pleosporaceae</taxon>
        <taxon>Pyrenophora</taxon>
    </lineage>
</organism>
<evidence type="ECO:0000259" key="14">
    <source>
        <dbReference type="PROSITE" id="PS50156"/>
    </source>
</evidence>
<dbReference type="GO" id="GO:0032934">
    <property type="term" value="F:sterol binding"/>
    <property type="evidence" value="ECO:0007669"/>
    <property type="project" value="InterPro"/>
</dbReference>
<evidence type="ECO:0000256" key="7">
    <source>
        <dbReference type="ARBA" id="ARBA00022989"/>
    </source>
</evidence>
<dbReference type="OrthoDB" id="1914839at2759"/>
<gene>
    <name evidence="15" type="ORF">GMOD_00002875</name>
</gene>
<keyword evidence="7 13" id="KW-1133">Transmembrane helix</keyword>
<evidence type="ECO:0000313" key="16">
    <source>
        <dbReference type="Proteomes" id="UP000265663"/>
    </source>
</evidence>
<evidence type="ECO:0000256" key="9">
    <source>
        <dbReference type="ARBA" id="ARBA00023136"/>
    </source>
</evidence>
<dbReference type="Gene3D" id="3.90.1200.10">
    <property type="match status" value="1"/>
</dbReference>
<dbReference type="PANTHER" id="PTHR46378:SF1">
    <property type="entry name" value="STEROL REGULATORY ELEMENT-BINDING PROTEIN CLEAVAGE-ACTIVATING PROTEIN"/>
    <property type="match status" value="1"/>
</dbReference>
<dbReference type="PROSITE" id="PS50005">
    <property type="entry name" value="TPR"/>
    <property type="match status" value="1"/>
</dbReference>
<dbReference type="CDD" id="cd05157">
    <property type="entry name" value="ETNK_euk"/>
    <property type="match status" value="1"/>
</dbReference>
<evidence type="ECO:0000256" key="2">
    <source>
        <dbReference type="ARBA" id="ARBA00004653"/>
    </source>
</evidence>
<proteinExistence type="predicted"/>
<dbReference type="SUPFAM" id="SSF48452">
    <property type="entry name" value="TPR-like"/>
    <property type="match status" value="2"/>
</dbReference>
<evidence type="ECO:0000256" key="10">
    <source>
        <dbReference type="ARBA" id="ARBA00023180"/>
    </source>
</evidence>
<dbReference type="SMART" id="SM00028">
    <property type="entry name" value="TPR"/>
    <property type="match status" value="3"/>
</dbReference>
<feature type="transmembrane region" description="Helical" evidence="13">
    <location>
        <begin position="986"/>
        <end position="1009"/>
    </location>
</feature>
<keyword evidence="5" id="KW-0677">Repeat</keyword>
<feature type="compositionally biased region" description="Basic and acidic residues" evidence="12">
    <location>
        <begin position="20"/>
        <end position="45"/>
    </location>
</feature>
<evidence type="ECO:0000313" key="15">
    <source>
        <dbReference type="EMBL" id="RMZ68975.1"/>
    </source>
</evidence>
<feature type="compositionally biased region" description="Acidic residues" evidence="12">
    <location>
        <begin position="372"/>
        <end position="394"/>
    </location>
</feature>
<dbReference type="CDD" id="cd24142">
    <property type="entry name" value="ACL4-like"/>
    <property type="match status" value="1"/>
</dbReference>
<accession>A0A3M7M378</accession>
<keyword evidence="3" id="KW-0853">WD repeat</keyword>
<sequence>MRYDTTQTCTMAKTKPANPRPDRGAKNGAKKTDATKESKKAKASPEELLIQAATLLQTSQPEEALVAARRALNLLQPDTAKPSAAVLPALNLLGEINVELGDPDSARDAFQAAIVIDPEGTNDGAEKFLWLAQLNEEGGAESVRWFEKGIAVLKREVSELEEKPVKKDDVTALLEEKRQKIANSLCGIAEVYMTDLSWEDDAEARCNAAVTEALLFAPENPEPLQTLASIRISQLKPEEAKSALLRSMELWKDLDPDDARVPDYSTRISLSRLLMEAEMEDEAIEVLERLVGENDGSVEAWYLGGWCLHLLAGKQKTEGEEKVTMSLLRASRDWLENCLKLYGMLEYEDERLKEHADELLKKLSDVLGPSTGEDEDEDEDEEWDDAEDDDDEAMESTTTEPPRLAASHPIRRAFQAHGTAAARHSLLSIGVTIAISVLLCYQAIFQPDSSAAAGLRNLPKHVWTSTTQVDEERTADVVVRQVWVHGDYMKAIQLPVLHEAMHVQEVLVNGGFDPKQAAPLTRQHILAHDNQGCVVAAPGEKWGWHSPLMYWDCSLTALDQDNDLLGTINAHKQTHSALNLTLRPSTVFAGKSFSNSKLRAADALVITLFDQTNSTVAETWNSRARTLAETLSSVWTIFPPDGHVTRSRLYEFRFKPMTLNDDLFLAASYLVTAAYVIWRMMQLRAVKSWFGLLVTVVAKMTICIIASFTLCTYLGIDLARIPRPWFPGVVFCFGLGNIFRLINVVLQTPPEMSPHQRIGNALGEVGHLSLAIAFQNLALLYVCSRFVSPWVADFCVFAAVTLVFDLVFHLTFFVAVLSVDVQRLELSDSLERIEPSQSTQKSRAERQSWLGALQEGTLPLSTRFASTAAIFSIILAINWHFFDSDGKQLSLETFRESLPSRRRRRTTESWSPPPINQARTPADWLRLQDHNTARELFSFVKPGAQTFIARIYDPILVVSKGAIGRDRPQPASSWLEKLRRFAQGHAFPAALIAVTLIAGVTLLMNYLLWTGLPKLSEETDDDDETCFSVKTLPTPQMLDVAQLTSCPKGHLTATMKPELWPIHATAMDRCGNILAICAQGGQIGLWDIPASRFLMFPKVEICKGAPVLFAFVTLRTRVDVEKQYLIIVSPDGQLTKLEACTGIHNTRRISSSPIICTAIYTTCKNDSSLVFVNKLGEVHILSLQKDGNDASEVVAGLDPGPPPGSNPSKIQCIQAVPSLGMIFALRDEEAEVFDFTSRALVHAFQIGHVQPHSFRVLHSARRMCKCGAPTVNSLSVAYTEQDTNHMIMQTFILDDSTSSQICFAKPLDRKKHGCHGLEHANEHVHYVEPVGTWESTDVLSVVGIRRCMQSPTPSTMACMDESHGSADVEVSASALKQRALKQGSPRSRRSFELSFTRSHRRAKTDEGTDTWEAWTLSTTGEFRARPLIPDDFEDVPEGSYEDELFAATPGPITRLGKRSIAVGLGNRVKVITLGKECFDGLTNLQSGAMDIGLGSYKWRARQGDGRKIATPVPNSTMSKATASYDSLRNIPLYYDNSDSHNSALNLILALRPEWRDTKDTIEFVRFTDGITNTLLKAVNKLPGLSSTEVDNDAILLRAYGKGTDVLIDREKETRSHSLLARHNLAPTLYARFDNGLLYKFIQGSVCTPADLRRPEVWRGVAQRLGEWHATLPISSISSTCPAPAQLRLQDNKRESLAAMATLTPGKPIPNVWTTMQKWILALPTGTTAQSERREQLMQELESLTKLLGDTPGIGGSNPFVFAHCDLLSGNVIIEPSPSSAAVSRRSSASGGSDEPETAACVSFIDYEYATPAPASFDIANHFAEWGGFECDYSAMPTRTTRRAFLCEYLHSFSAHQNRSYNASELEELFDQVDRFRGVPGFYWGIWALIQAQISLIDFDYANYAETRLGEYFAWKKTLNGNTEEDDERLIQREKIWAQDE</sequence>
<dbReference type="InterPro" id="IPR011990">
    <property type="entry name" value="TPR-like_helical_dom_sf"/>
</dbReference>
<feature type="repeat" description="TPR" evidence="11">
    <location>
        <begin position="87"/>
        <end position="120"/>
    </location>
</feature>
<dbReference type="InterPro" id="IPR019734">
    <property type="entry name" value="TPR_rpt"/>
</dbReference>
<keyword evidence="8" id="KW-0333">Golgi apparatus</keyword>
<dbReference type="GO" id="GO:0032936">
    <property type="term" value="C:SREBP-SCAP complex"/>
    <property type="evidence" value="ECO:0007669"/>
    <property type="project" value="TreeGrafter"/>
</dbReference>
<evidence type="ECO:0000256" key="3">
    <source>
        <dbReference type="ARBA" id="ARBA00022574"/>
    </source>
</evidence>
<keyword evidence="9 13" id="KW-0472">Membrane</keyword>
<evidence type="ECO:0000256" key="12">
    <source>
        <dbReference type="SAM" id="MobiDB-lite"/>
    </source>
</evidence>